<name>A0AAV4PLF2_9ARAC</name>
<evidence type="ECO:0000313" key="3">
    <source>
        <dbReference type="Proteomes" id="UP001054837"/>
    </source>
</evidence>
<feature type="region of interest" description="Disordered" evidence="1">
    <location>
        <begin position="1"/>
        <end position="23"/>
    </location>
</feature>
<evidence type="ECO:0000313" key="2">
    <source>
        <dbReference type="EMBL" id="GIX97474.1"/>
    </source>
</evidence>
<gene>
    <name evidence="2" type="ORF">CDAR_296411</name>
</gene>
<organism evidence="2 3">
    <name type="scientific">Caerostris darwini</name>
    <dbReference type="NCBI Taxonomy" id="1538125"/>
    <lineage>
        <taxon>Eukaryota</taxon>
        <taxon>Metazoa</taxon>
        <taxon>Ecdysozoa</taxon>
        <taxon>Arthropoda</taxon>
        <taxon>Chelicerata</taxon>
        <taxon>Arachnida</taxon>
        <taxon>Araneae</taxon>
        <taxon>Araneomorphae</taxon>
        <taxon>Entelegynae</taxon>
        <taxon>Araneoidea</taxon>
        <taxon>Araneidae</taxon>
        <taxon>Caerostris</taxon>
    </lineage>
</organism>
<comment type="caution">
    <text evidence="2">The sequence shown here is derived from an EMBL/GenBank/DDBJ whole genome shotgun (WGS) entry which is preliminary data.</text>
</comment>
<dbReference type="EMBL" id="BPLQ01003042">
    <property type="protein sequence ID" value="GIX97474.1"/>
    <property type="molecule type" value="Genomic_DNA"/>
</dbReference>
<protein>
    <submittedName>
        <fullName evidence="2">Uncharacterized protein</fullName>
    </submittedName>
</protein>
<proteinExistence type="predicted"/>
<dbReference type="AlphaFoldDB" id="A0AAV4PLF2"/>
<reference evidence="2 3" key="1">
    <citation type="submission" date="2021-06" db="EMBL/GenBank/DDBJ databases">
        <title>Caerostris darwini draft genome.</title>
        <authorList>
            <person name="Kono N."/>
            <person name="Arakawa K."/>
        </authorList>
    </citation>
    <scope>NUCLEOTIDE SEQUENCE [LARGE SCALE GENOMIC DNA]</scope>
</reference>
<dbReference type="Proteomes" id="UP001054837">
    <property type="component" value="Unassembled WGS sequence"/>
</dbReference>
<accession>A0AAV4PLF2</accession>
<evidence type="ECO:0000256" key="1">
    <source>
        <dbReference type="SAM" id="MobiDB-lite"/>
    </source>
</evidence>
<keyword evidence="3" id="KW-1185">Reference proteome</keyword>
<sequence length="119" mass="13633">MCSKFAANPSRTPKTEILPNSKCRRERERFSEREFRGVGLVKEGWTKVNRSDRQERNGNKREERVASLFKETAVKSFGVGVGKKKRSKAWVLFHIYQDHVISMTLVSFRPSGSASADLK</sequence>